<reference evidence="8" key="1">
    <citation type="submission" date="2020-02" db="EMBL/GenBank/DDBJ databases">
        <authorList>
            <person name="Meier V. D."/>
        </authorList>
    </citation>
    <scope>NUCLEOTIDE SEQUENCE</scope>
    <source>
        <strain evidence="8">AVDCRST_MAG37</strain>
    </source>
</reference>
<feature type="transmembrane region" description="Helical" evidence="6">
    <location>
        <begin position="122"/>
        <end position="141"/>
    </location>
</feature>
<evidence type="ECO:0000313" key="8">
    <source>
        <dbReference type="EMBL" id="CAA9424428.1"/>
    </source>
</evidence>
<dbReference type="InterPro" id="IPR000620">
    <property type="entry name" value="EamA_dom"/>
</dbReference>
<evidence type="ECO:0000256" key="6">
    <source>
        <dbReference type="SAM" id="Phobius"/>
    </source>
</evidence>
<evidence type="ECO:0000256" key="4">
    <source>
        <dbReference type="ARBA" id="ARBA00022989"/>
    </source>
</evidence>
<feature type="transmembrane region" description="Helical" evidence="6">
    <location>
        <begin position="147"/>
        <end position="168"/>
    </location>
</feature>
<feature type="transmembrane region" description="Helical" evidence="6">
    <location>
        <begin position="38"/>
        <end position="55"/>
    </location>
</feature>
<feature type="transmembrane region" description="Helical" evidence="6">
    <location>
        <begin position="180"/>
        <end position="198"/>
    </location>
</feature>
<dbReference type="EMBL" id="CADCVD010000008">
    <property type="protein sequence ID" value="CAA9424428.1"/>
    <property type="molecule type" value="Genomic_DNA"/>
</dbReference>
<evidence type="ECO:0000256" key="2">
    <source>
        <dbReference type="ARBA" id="ARBA00007362"/>
    </source>
</evidence>
<dbReference type="SUPFAM" id="SSF103481">
    <property type="entry name" value="Multidrug resistance efflux transporter EmrE"/>
    <property type="match status" value="2"/>
</dbReference>
<gene>
    <name evidence="8" type="ORF">AVDCRST_MAG37-157</name>
</gene>
<evidence type="ECO:0000256" key="1">
    <source>
        <dbReference type="ARBA" id="ARBA00004141"/>
    </source>
</evidence>
<keyword evidence="5 6" id="KW-0472">Membrane</keyword>
<dbReference type="AlphaFoldDB" id="A0A6J4PTY0"/>
<dbReference type="Pfam" id="PF00892">
    <property type="entry name" value="EamA"/>
    <property type="match status" value="2"/>
</dbReference>
<evidence type="ECO:0000259" key="7">
    <source>
        <dbReference type="Pfam" id="PF00892"/>
    </source>
</evidence>
<sequence>MKPKDLVALILLGAIWGSSFLFIRVAVPAFGPLLLVELRVGLAALALAPFAVALGRVPEVRSHWRQFFVVGMLNAAIPFSLIAFAEIEITASLAAILNSTTVLFSALVAAVWTGDPLTGRKIFGVALGILGVAVLVGLDPLPLNGPVLLAVGASLAASLFYAISGTYIKKTFLGIRPLTLAVGQQTGGALWLLLPAAATLPGEAPPLPATLSAFGLAILCTAVAYLLYFTLIANVGPTSTLTVTFLAPGFGVLFGVLLLGEPFDLGTLAGLAIILLSVALVTGIGLDKVKERRDDGDEMG</sequence>
<accession>A0A6J4PTY0</accession>
<proteinExistence type="inferred from homology"/>
<evidence type="ECO:0000256" key="3">
    <source>
        <dbReference type="ARBA" id="ARBA00022692"/>
    </source>
</evidence>
<feature type="transmembrane region" description="Helical" evidence="6">
    <location>
        <begin position="265"/>
        <end position="286"/>
    </location>
</feature>
<feature type="transmembrane region" description="Helical" evidence="6">
    <location>
        <begin position="91"/>
        <end position="110"/>
    </location>
</feature>
<dbReference type="GO" id="GO:0016020">
    <property type="term" value="C:membrane"/>
    <property type="evidence" value="ECO:0007669"/>
    <property type="project" value="UniProtKB-SubCell"/>
</dbReference>
<evidence type="ECO:0000256" key="5">
    <source>
        <dbReference type="ARBA" id="ARBA00023136"/>
    </source>
</evidence>
<protein>
    <submittedName>
        <fullName evidence="8">Permease of the drug/metabolite transporter (DMT) superfamily</fullName>
    </submittedName>
</protein>
<feature type="domain" description="EamA" evidence="7">
    <location>
        <begin position="152"/>
        <end position="282"/>
    </location>
</feature>
<organism evidence="8">
    <name type="scientific">uncultured Rubrobacteraceae bacterium</name>
    <dbReference type="NCBI Taxonomy" id="349277"/>
    <lineage>
        <taxon>Bacteria</taxon>
        <taxon>Bacillati</taxon>
        <taxon>Actinomycetota</taxon>
        <taxon>Rubrobacteria</taxon>
        <taxon>Rubrobacterales</taxon>
        <taxon>Rubrobacteraceae</taxon>
        <taxon>environmental samples</taxon>
    </lineage>
</organism>
<dbReference type="InterPro" id="IPR037185">
    <property type="entry name" value="EmrE-like"/>
</dbReference>
<dbReference type="PANTHER" id="PTHR32322">
    <property type="entry name" value="INNER MEMBRANE TRANSPORTER"/>
    <property type="match status" value="1"/>
</dbReference>
<keyword evidence="3 6" id="KW-0812">Transmembrane</keyword>
<feature type="transmembrane region" description="Helical" evidence="6">
    <location>
        <begin position="210"/>
        <end position="229"/>
    </location>
</feature>
<feature type="transmembrane region" description="Helical" evidence="6">
    <location>
        <begin position="241"/>
        <end position="259"/>
    </location>
</feature>
<dbReference type="Gene3D" id="1.10.3730.20">
    <property type="match status" value="1"/>
</dbReference>
<dbReference type="PANTHER" id="PTHR32322:SF9">
    <property type="entry name" value="AMINO-ACID METABOLITE EFFLUX PUMP-RELATED"/>
    <property type="match status" value="1"/>
</dbReference>
<dbReference type="InterPro" id="IPR050638">
    <property type="entry name" value="AA-Vitamin_Transporters"/>
</dbReference>
<feature type="domain" description="EamA" evidence="7">
    <location>
        <begin position="8"/>
        <end position="136"/>
    </location>
</feature>
<comment type="similarity">
    <text evidence="2">Belongs to the EamA transporter family.</text>
</comment>
<feature type="transmembrane region" description="Helical" evidence="6">
    <location>
        <begin position="67"/>
        <end position="85"/>
    </location>
</feature>
<comment type="subcellular location">
    <subcellularLocation>
        <location evidence="1">Membrane</location>
        <topology evidence="1">Multi-pass membrane protein</topology>
    </subcellularLocation>
</comment>
<name>A0A6J4PTY0_9ACTN</name>
<keyword evidence="4 6" id="KW-1133">Transmembrane helix</keyword>